<dbReference type="InterPro" id="IPR008754">
    <property type="entry name" value="Peptidase_M43"/>
</dbReference>
<dbReference type="GO" id="GO:0008237">
    <property type="term" value="F:metallopeptidase activity"/>
    <property type="evidence" value="ECO:0007669"/>
    <property type="project" value="UniProtKB-KW"/>
</dbReference>
<keyword evidence="9" id="KW-1015">Disulfide bond</keyword>
<dbReference type="CDD" id="cd04275">
    <property type="entry name" value="ZnMc_pappalysin_like"/>
    <property type="match status" value="1"/>
</dbReference>
<evidence type="ECO:0000313" key="11">
    <source>
        <dbReference type="EMBL" id="CRK33052.1"/>
    </source>
</evidence>
<dbReference type="STRING" id="100787.A0A0G4MFS3"/>
<sequence>TVASLRSHFSNLPAKRQRYSTPDPGAMKLSTVLPIVSALVGGVASQGLCATGDPTPETLAFLSKLQQRERRGTLVRRQSAAANLTVPVHMHAVVSEGQDGLIPEAQLQQQFKVLVDSFAPSNIHLVLKGQTRTVDAELAHGPLGQGEGFQEFMRTTRAGDYGTLNVYFYTDMDPGVSGICNLPSLGGGEDPFIWNDPCHILAATMPDDSVEGVQGKTAVHEVGHWFGLLHTFHGNTCNPFGGDMVDDTPQESVATTGCPVGKDSCPEQPGLDPIHNYMDYSSDPCLTEFTPGQTFRMHDTFAWMRASS</sequence>
<evidence type="ECO:0000256" key="1">
    <source>
        <dbReference type="ARBA" id="ARBA00003174"/>
    </source>
</evidence>
<dbReference type="GO" id="GO:0006508">
    <property type="term" value="P:proteolysis"/>
    <property type="evidence" value="ECO:0007669"/>
    <property type="project" value="UniProtKB-KW"/>
</dbReference>
<keyword evidence="3" id="KW-0645">Protease</keyword>
<keyword evidence="8" id="KW-0482">Metalloprotease</keyword>
<feature type="non-terminal residue" evidence="11">
    <location>
        <position position="1"/>
    </location>
</feature>
<keyword evidence="4" id="KW-0479">Metal-binding</keyword>
<dbReference type="EMBL" id="CVQH01022416">
    <property type="protein sequence ID" value="CRK33052.1"/>
    <property type="molecule type" value="Genomic_DNA"/>
</dbReference>
<feature type="domain" description="Peptidase M43 pregnancy-associated plasma-A" evidence="10">
    <location>
        <begin position="163"/>
        <end position="300"/>
    </location>
</feature>
<dbReference type="InterPro" id="IPR024079">
    <property type="entry name" value="MetalloPept_cat_dom_sf"/>
</dbReference>
<evidence type="ECO:0000256" key="8">
    <source>
        <dbReference type="ARBA" id="ARBA00023049"/>
    </source>
</evidence>
<evidence type="ECO:0000256" key="3">
    <source>
        <dbReference type="ARBA" id="ARBA00022670"/>
    </source>
</evidence>
<keyword evidence="5" id="KW-0732">Signal</keyword>
<accession>A0A0G4MFS3</accession>
<organism evidence="11 12">
    <name type="scientific">Verticillium longisporum</name>
    <name type="common">Verticillium dahliae var. longisporum</name>
    <dbReference type="NCBI Taxonomy" id="100787"/>
    <lineage>
        <taxon>Eukaryota</taxon>
        <taxon>Fungi</taxon>
        <taxon>Dikarya</taxon>
        <taxon>Ascomycota</taxon>
        <taxon>Pezizomycotina</taxon>
        <taxon>Sordariomycetes</taxon>
        <taxon>Hypocreomycetidae</taxon>
        <taxon>Glomerellales</taxon>
        <taxon>Plectosphaerellaceae</taxon>
        <taxon>Verticillium</taxon>
    </lineage>
</organism>
<dbReference type="GO" id="GO:0046872">
    <property type="term" value="F:metal ion binding"/>
    <property type="evidence" value="ECO:0007669"/>
    <property type="project" value="UniProtKB-KW"/>
</dbReference>
<dbReference type="Pfam" id="PF05572">
    <property type="entry name" value="Peptidase_M43"/>
    <property type="match status" value="1"/>
</dbReference>
<dbReference type="PANTHER" id="PTHR47466">
    <property type="match status" value="1"/>
</dbReference>
<evidence type="ECO:0000256" key="5">
    <source>
        <dbReference type="ARBA" id="ARBA00022729"/>
    </source>
</evidence>
<evidence type="ECO:0000256" key="9">
    <source>
        <dbReference type="ARBA" id="ARBA00023157"/>
    </source>
</evidence>
<proteinExistence type="inferred from homology"/>
<dbReference type="PANTHER" id="PTHR47466:SF1">
    <property type="entry name" value="METALLOPROTEASE MEP1 (AFU_ORTHOLOGUE AFUA_1G07730)-RELATED"/>
    <property type="match status" value="1"/>
</dbReference>
<reference evidence="11 12" key="1">
    <citation type="submission" date="2015-05" db="EMBL/GenBank/DDBJ databases">
        <authorList>
            <person name="Wang D.B."/>
            <person name="Wang M."/>
        </authorList>
    </citation>
    <scope>NUCLEOTIDE SEQUENCE [LARGE SCALE GENOMIC DNA]</scope>
    <source>
        <strain evidence="11">VL1</strain>
    </source>
</reference>
<protein>
    <recommendedName>
        <fullName evidence="10">Peptidase M43 pregnancy-associated plasma-A domain-containing protein</fullName>
    </recommendedName>
</protein>
<evidence type="ECO:0000256" key="7">
    <source>
        <dbReference type="ARBA" id="ARBA00022833"/>
    </source>
</evidence>
<dbReference type="SUPFAM" id="SSF55486">
    <property type="entry name" value="Metalloproteases ('zincins'), catalytic domain"/>
    <property type="match status" value="1"/>
</dbReference>
<dbReference type="AlphaFoldDB" id="A0A0G4MFS3"/>
<evidence type="ECO:0000259" key="10">
    <source>
        <dbReference type="Pfam" id="PF05572"/>
    </source>
</evidence>
<keyword evidence="7" id="KW-0862">Zinc</keyword>
<dbReference type="Proteomes" id="UP000044602">
    <property type="component" value="Unassembled WGS sequence"/>
</dbReference>
<comment type="similarity">
    <text evidence="2">Belongs to the peptidase M43B family.</text>
</comment>
<evidence type="ECO:0000313" key="12">
    <source>
        <dbReference type="Proteomes" id="UP000044602"/>
    </source>
</evidence>
<evidence type="ECO:0000256" key="4">
    <source>
        <dbReference type="ARBA" id="ARBA00022723"/>
    </source>
</evidence>
<keyword evidence="6" id="KW-0378">Hydrolase</keyword>
<keyword evidence="12" id="KW-1185">Reference proteome</keyword>
<comment type="function">
    <text evidence="1">Secreted metalloproteinase that allows assimilation of proteinaceous substrates.</text>
</comment>
<dbReference type="Gene3D" id="3.40.390.10">
    <property type="entry name" value="Collagenase (Catalytic Domain)"/>
    <property type="match status" value="1"/>
</dbReference>
<evidence type="ECO:0000256" key="2">
    <source>
        <dbReference type="ARBA" id="ARBA00008721"/>
    </source>
</evidence>
<evidence type="ECO:0000256" key="6">
    <source>
        <dbReference type="ARBA" id="ARBA00022801"/>
    </source>
</evidence>
<gene>
    <name evidence="11" type="ORF">BN1708_005996</name>
</gene>
<name>A0A0G4MFS3_VERLO</name>